<proteinExistence type="predicted"/>
<dbReference type="Proteomes" id="UP000070539">
    <property type="component" value="Unassembled WGS sequence"/>
</dbReference>
<gene>
    <name evidence="1" type="ORF">CLNEO_24530</name>
</gene>
<dbReference type="PATRIC" id="fig|36847.3.peg.2865"/>
<dbReference type="AlphaFoldDB" id="A0A136WC83"/>
<sequence>MENIKNLLDNTTTAEPYKCYEKTKAYQYSSNVLSQIIEKHGAEVFDEINRIV</sequence>
<name>A0A136WC83_9FIRM</name>
<reference evidence="1 2" key="1">
    <citation type="submission" date="2016-01" db="EMBL/GenBank/DDBJ databases">
        <title>Genome sequence of Clostridium neopropionicum X4, DSM-3847.</title>
        <authorList>
            <person name="Poehlein A."/>
            <person name="Beck M.H."/>
            <person name="Bengelsdorf F.R."/>
            <person name="Daniel R."/>
            <person name="Duerre P."/>
        </authorList>
    </citation>
    <scope>NUCLEOTIDE SEQUENCE [LARGE SCALE GENOMIC DNA]</scope>
    <source>
        <strain evidence="1 2">DSM-3847</strain>
    </source>
</reference>
<evidence type="ECO:0000313" key="1">
    <source>
        <dbReference type="EMBL" id="KXL52104.1"/>
    </source>
</evidence>
<keyword evidence="2" id="KW-1185">Reference proteome</keyword>
<comment type="caution">
    <text evidence="1">The sequence shown here is derived from an EMBL/GenBank/DDBJ whole genome shotgun (WGS) entry which is preliminary data.</text>
</comment>
<evidence type="ECO:0000313" key="2">
    <source>
        <dbReference type="Proteomes" id="UP000070539"/>
    </source>
</evidence>
<accession>A0A136WC83</accession>
<organism evidence="1 2">
    <name type="scientific">Anaerotignum neopropionicum</name>
    <dbReference type="NCBI Taxonomy" id="36847"/>
    <lineage>
        <taxon>Bacteria</taxon>
        <taxon>Bacillati</taxon>
        <taxon>Bacillota</taxon>
        <taxon>Clostridia</taxon>
        <taxon>Lachnospirales</taxon>
        <taxon>Anaerotignaceae</taxon>
        <taxon>Anaerotignum</taxon>
    </lineage>
</organism>
<protein>
    <submittedName>
        <fullName evidence="1">Uncharacterized protein</fullName>
    </submittedName>
</protein>
<dbReference type="EMBL" id="LRVM01000010">
    <property type="protein sequence ID" value="KXL52104.1"/>
    <property type="molecule type" value="Genomic_DNA"/>
</dbReference>
<dbReference type="RefSeq" id="WP_164493070.1">
    <property type="nucleotide sequence ID" value="NZ_LRVM01000010.1"/>
</dbReference>